<dbReference type="AlphaFoldDB" id="A0AAV7ITQ6"/>
<proteinExistence type="predicted"/>
<protein>
    <submittedName>
        <fullName evidence="1">Uncharacterized protein</fullName>
    </submittedName>
</protein>
<comment type="caution">
    <text evidence="1">The sequence shown here is derived from an EMBL/GenBank/DDBJ whole genome shotgun (WGS) entry which is preliminary data.</text>
</comment>
<keyword evidence="2" id="KW-1185">Reference proteome</keyword>
<evidence type="ECO:0000313" key="1">
    <source>
        <dbReference type="EMBL" id="KAH0560127.1"/>
    </source>
</evidence>
<evidence type="ECO:0000313" key="2">
    <source>
        <dbReference type="Proteomes" id="UP000826195"/>
    </source>
</evidence>
<gene>
    <name evidence="1" type="ORF">KQX54_001688</name>
</gene>
<accession>A0AAV7ITQ6</accession>
<sequence length="157" mass="17083">MRTLDPNSLIGVTKVSMIAAIVPEVEPHGSRTFQGFFTNSDPFLSSGNFFPVVIVSPKSNTPAELVKKTCIIPWLVFLSRSNKSATSDFIGLTSTSTTTSKGNCQDCNKGCDCATLAPEAGLRSRIQWLAWGRLHAPGDSLRQREPWREDLVQGGRG</sequence>
<reference evidence="1 2" key="1">
    <citation type="journal article" date="2021" name="J. Hered.">
        <title>A chromosome-level genome assembly of the parasitoid wasp, Cotesia glomerata (Hymenoptera: Braconidae).</title>
        <authorList>
            <person name="Pinto B.J."/>
            <person name="Weis J.J."/>
            <person name="Gamble T."/>
            <person name="Ode P.J."/>
            <person name="Paul R."/>
            <person name="Zaspel J.M."/>
        </authorList>
    </citation>
    <scope>NUCLEOTIDE SEQUENCE [LARGE SCALE GENOMIC DNA]</scope>
    <source>
        <strain evidence="1">CgM1</strain>
    </source>
</reference>
<dbReference type="Proteomes" id="UP000826195">
    <property type="component" value="Unassembled WGS sequence"/>
</dbReference>
<organism evidence="1 2">
    <name type="scientific">Cotesia glomerata</name>
    <name type="common">Lepidopteran parasitic wasp</name>
    <name type="synonym">Apanteles glomeratus</name>
    <dbReference type="NCBI Taxonomy" id="32391"/>
    <lineage>
        <taxon>Eukaryota</taxon>
        <taxon>Metazoa</taxon>
        <taxon>Ecdysozoa</taxon>
        <taxon>Arthropoda</taxon>
        <taxon>Hexapoda</taxon>
        <taxon>Insecta</taxon>
        <taxon>Pterygota</taxon>
        <taxon>Neoptera</taxon>
        <taxon>Endopterygota</taxon>
        <taxon>Hymenoptera</taxon>
        <taxon>Apocrita</taxon>
        <taxon>Ichneumonoidea</taxon>
        <taxon>Braconidae</taxon>
        <taxon>Microgastrinae</taxon>
        <taxon>Cotesia</taxon>
    </lineage>
</organism>
<name>A0AAV7ITQ6_COTGL</name>
<dbReference type="EMBL" id="JAHXZJ010000374">
    <property type="protein sequence ID" value="KAH0560127.1"/>
    <property type="molecule type" value="Genomic_DNA"/>
</dbReference>